<evidence type="ECO:0000313" key="1">
    <source>
        <dbReference type="EMBL" id="GIP54513.1"/>
    </source>
</evidence>
<sequence>MSRNIKTDMLDYLPHYYGDSRIVRNLTAREAKEFIQLQDRIQDVLQQFFVDTAVWGLSYWETVCGIPVDESKPKEQRRSVIKSKLRGAGTVTLAVIKNVVDSFENGEIQLQENFAKYEVVITFIGKRGVPPNLNDVRTALREIVPAHLSIRFEYTYLRWEELDSAKLNWDELEALNMTWDQLEVWKPEAKKL</sequence>
<dbReference type="Proteomes" id="UP000679992">
    <property type="component" value="Unassembled WGS sequence"/>
</dbReference>
<gene>
    <name evidence="1" type="ORF">J42TS3_35480</name>
</gene>
<proteinExistence type="predicted"/>
<protein>
    <recommendedName>
        <fullName evidence="3">Phage portal protein</fullName>
    </recommendedName>
</protein>
<accession>A0ABQ4MET8</accession>
<comment type="caution">
    <text evidence="1">The sequence shown here is derived from an EMBL/GenBank/DDBJ whole genome shotgun (WGS) entry which is preliminary data.</text>
</comment>
<organism evidence="1 2">
    <name type="scientific">Paenibacillus vini</name>
    <dbReference type="NCBI Taxonomy" id="1476024"/>
    <lineage>
        <taxon>Bacteria</taxon>
        <taxon>Bacillati</taxon>
        <taxon>Bacillota</taxon>
        <taxon>Bacilli</taxon>
        <taxon>Bacillales</taxon>
        <taxon>Paenibacillaceae</taxon>
        <taxon>Paenibacillus</taxon>
    </lineage>
</organism>
<dbReference type="EMBL" id="BOSL01000012">
    <property type="protein sequence ID" value="GIP54513.1"/>
    <property type="molecule type" value="Genomic_DNA"/>
</dbReference>
<evidence type="ECO:0008006" key="3">
    <source>
        <dbReference type="Google" id="ProtNLM"/>
    </source>
</evidence>
<dbReference type="InterPro" id="IPR018755">
    <property type="entry name" value="Phage_Mu_Gp48"/>
</dbReference>
<dbReference type="RefSeq" id="WP_244861607.1">
    <property type="nucleotide sequence ID" value="NZ_BOSL01000012.1"/>
</dbReference>
<evidence type="ECO:0000313" key="2">
    <source>
        <dbReference type="Proteomes" id="UP000679992"/>
    </source>
</evidence>
<keyword evidence="2" id="KW-1185">Reference proteome</keyword>
<reference evidence="1 2" key="1">
    <citation type="submission" date="2021-03" db="EMBL/GenBank/DDBJ databases">
        <title>Antimicrobial resistance genes in bacteria isolated from Japanese honey, and their potential for conferring macrolide and lincosamide resistance in the American foulbrood pathogen Paenibacillus larvae.</title>
        <authorList>
            <person name="Okamoto M."/>
            <person name="Kumagai M."/>
            <person name="Kanamori H."/>
            <person name="Takamatsu D."/>
        </authorList>
    </citation>
    <scope>NUCLEOTIDE SEQUENCE [LARGE SCALE GENOMIC DNA]</scope>
    <source>
        <strain evidence="1 2">J42TS3</strain>
    </source>
</reference>
<dbReference type="Pfam" id="PF10076">
    <property type="entry name" value="Phage_Mu_Gp48"/>
    <property type="match status" value="1"/>
</dbReference>
<name>A0ABQ4MET8_9BACL</name>